<dbReference type="eggNOG" id="COG3791">
    <property type="taxonomic scope" value="Bacteria"/>
</dbReference>
<proteinExistence type="inferred from homology"/>
<dbReference type="KEGG" id="sfo:Z042_01925"/>
<dbReference type="InterPro" id="IPR006913">
    <property type="entry name" value="CENP-V/GFA"/>
</dbReference>
<dbReference type="Pfam" id="PF04828">
    <property type="entry name" value="GFA"/>
    <property type="match status" value="1"/>
</dbReference>
<dbReference type="GO" id="GO:0016846">
    <property type="term" value="F:carbon-sulfur lyase activity"/>
    <property type="evidence" value="ECO:0007669"/>
    <property type="project" value="InterPro"/>
</dbReference>
<evidence type="ECO:0000313" key="7">
    <source>
        <dbReference type="Proteomes" id="UP000019030"/>
    </source>
</evidence>
<dbReference type="RefSeq" id="WP_024914048.1">
    <property type="nucleotide sequence ID" value="NZ_CP007044.2"/>
</dbReference>
<comment type="similarity">
    <text evidence="1">Belongs to the Gfa family.</text>
</comment>
<dbReference type="PROSITE" id="PS51891">
    <property type="entry name" value="CENP_V_GFA"/>
    <property type="match status" value="1"/>
</dbReference>
<sequence>MTERTGGCACGAIKFRITAPFMGVGVCHCTDCQKATGGAPNYVALAPEASFEITQGEVKVYRSKGDSGKEVGRAFCPECGTPLWSKPAPFVAVKLGALDDNADLTPNLHLYTASAAPWHLMHEGIPAFPKMPPPLPQGE</sequence>
<feature type="domain" description="CENP-V/GFA" evidence="5">
    <location>
        <begin position="4"/>
        <end position="119"/>
    </location>
</feature>
<evidence type="ECO:0000256" key="1">
    <source>
        <dbReference type="ARBA" id="ARBA00005495"/>
    </source>
</evidence>
<evidence type="ECO:0000256" key="3">
    <source>
        <dbReference type="ARBA" id="ARBA00022833"/>
    </source>
</evidence>
<dbReference type="PATRIC" id="fig|1441930.4.peg.398"/>
<dbReference type="GO" id="GO:0046872">
    <property type="term" value="F:metal ion binding"/>
    <property type="evidence" value="ECO:0007669"/>
    <property type="project" value="UniProtKB-KW"/>
</dbReference>
<organism evidence="6 7">
    <name type="scientific">Chania multitudinisentens RB-25</name>
    <dbReference type="NCBI Taxonomy" id="1441930"/>
    <lineage>
        <taxon>Bacteria</taxon>
        <taxon>Pseudomonadati</taxon>
        <taxon>Pseudomonadota</taxon>
        <taxon>Gammaproteobacteria</taxon>
        <taxon>Enterobacterales</taxon>
        <taxon>Yersiniaceae</taxon>
        <taxon>Chania</taxon>
    </lineage>
</organism>
<reference evidence="6 7" key="1">
    <citation type="submission" date="2014-01" db="EMBL/GenBank/DDBJ databases">
        <title>Isolation of Serratia multitudinisentens RB-25 from Ex-Landfill site.</title>
        <authorList>
            <person name="Robson E.H.J."/>
        </authorList>
    </citation>
    <scope>NUCLEOTIDE SEQUENCE [LARGE SCALE GENOMIC DNA]</scope>
    <source>
        <strain evidence="6 7">RB-25</strain>
    </source>
</reference>
<gene>
    <name evidence="6" type="ORF">Z042_01925</name>
</gene>
<evidence type="ECO:0000256" key="2">
    <source>
        <dbReference type="ARBA" id="ARBA00022723"/>
    </source>
</evidence>
<dbReference type="SUPFAM" id="SSF51316">
    <property type="entry name" value="Mss4-like"/>
    <property type="match status" value="1"/>
</dbReference>
<reference evidence="6 7" key="2">
    <citation type="submission" date="2015-03" db="EMBL/GenBank/DDBJ databases">
        <authorList>
            <person name="Chan K.-G."/>
        </authorList>
    </citation>
    <scope>NUCLEOTIDE SEQUENCE [LARGE SCALE GENOMIC DNA]</scope>
    <source>
        <strain evidence="6 7">RB-25</strain>
    </source>
</reference>
<dbReference type="HOGENOM" id="CLU_055491_6_2_6"/>
<dbReference type="STRING" id="1441930.Z042_01925"/>
<keyword evidence="4" id="KW-0456">Lyase</keyword>
<keyword evidence="7" id="KW-1185">Reference proteome</keyword>
<dbReference type="Gene3D" id="3.90.1590.10">
    <property type="entry name" value="glutathione-dependent formaldehyde- activating enzyme (gfa)"/>
    <property type="match status" value="1"/>
</dbReference>
<dbReference type="Proteomes" id="UP000019030">
    <property type="component" value="Chromosome"/>
</dbReference>
<dbReference type="AlphaFoldDB" id="W0L966"/>
<dbReference type="PANTHER" id="PTHR33337:SF40">
    <property type="entry name" value="CENP-V_GFA DOMAIN-CONTAINING PROTEIN-RELATED"/>
    <property type="match status" value="1"/>
</dbReference>
<dbReference type="OrthoDB" id="7765631at2"/>
<dbReference type="InterPro" id="IPR011057">
    <property type="entry name" value="Mss4-like_sf"/>
</dbReference>
<evidence type="ECO:0000259" key="5">
    <source>
        <dbReference type="PROSITE" id="PS51891"/>
    </source>
</evidence>
<name>W0L966_9GAMM</name>
<dbReference type="EMBL" id="CP007044">
    <property type="protein sequence ID" value="AHG18530.1"/>
    <property type="molecule type" value="Genomic_DNA"/>
</dbReference>
<protein>
    <recommendedName>
        <fullName evidence="5">CENP-V/GFA domain-containing protein</fullName>
    </recommendedName>
</protein>
<accession>W0L966</accession>
<evidence type="ECO:0000313" key="6">
    <source>
        <dbReference type="EMBL" id="AHG18530.1"/>
    </source>
</evidence>
<dbReference type="PANTHER" id="PTHR33337">
    <property type="entry name" value="GFA DOMAIN-CONTAINING PROTEIN"/>
    <property type="match status" value="1"/>
</dbReference>
<evidence type="ECO:0000256" key="4">
    <source>
        <dbReference type="ARBA" id="ARBA00023239"/>
    </source>
</evidence>
<keyword evidence="3" id="KW-0862">Zinc</keyword>
<keyword evidence="2" id="KW-0479">Metal-binding</keyword>